<keyword evidence="2" id="KW-0732">Signal</keyword>
<feature type="region of interest" description="Disordered" evidence="1">
    <location>
        <begin position="58"/>
        <end position="118"/>
    </location>
</feature>
<dbReference type="OrthoDB" id="9927470at2"/>
<dbReference type="RefSeq" id="WP_006035546.1">
    <property type="nucleotide sequence ID" value="NZ_AAQJ02000001.1"/>
</dbReference>
<proteinExistence type="predicted"/>
<evidence type="ECO:0000313" key="4">
    <source>
        <dbReference type="Proteomes" id="UP000054075"/>
    </source>
</evidence>
<gene>
    <name evidence="3" type="ORF">RICGR_1110</name>
</gene>
<dbReference type="EMBL" id="AAQJ02000001">
    <property type="protein sequence ID" value="EDP46572.1"/>
    <property type="molecule type" value="Genomic_DNA"/>
</dbReference>
<keyword evidence="4" id="KW-1185">Reference proteome</keyword>
<sequence length="172" mass="19027">MLKKILFTLSIFLFMFFENGAHATYFEISNDPLHDYHNEIKQSEMRASQAILNTLKSTESDSLPLNEAQTPSQSSSKKPIPHSNHPNTDKAFTPAENISASATHPNKNPWLQPNPWAKSTPTIWEKNVKMNPYANIPVPGPLPSSKNTVPSPPNIFLPQVAPANNPSSNAND</sequence>
<accession>A8PNT5</accession>
<name>A8PNT5_9COXI</name>
<feature type="compositionally biased region" description="Polar residues" evidence="1">
    <location>
        <begin position="58"/>
        <end position="77"/>
    </location>
</feature>
<protein>
    <submittedName>
        <fullName evidence="3">Uncharacterized protein</fullName>
    </submittedName>
</protein>
<reference evidence="3" key="2">
    <citation type="submission" date="2007-10" db="EMBL/GenBank/DDBJ databases">
        <authorList>
            <person name="Myers G.S."/>
        </authorList>
    </citation>
    <scope>NUCLEOTIDE SEQUENCE [LARGE SCALE GENOMIC DNA]</scope>
</reference>
<dbReference type="STRING" id="59196.RICGR_1110"/>
<dbReference type="AlphaFoldDB" id="A8PNT5"/>
<feature type="region of interest" description="Disordered" evidence="1">
    <location>
        <begin position="133"/>
        <end position="172"/>
    </location>
</feature>
<feature type="compositionally biased region" description="Polar residues" evidence="1">
    <location>
        <begin position="96"/>
        <end position="118"/>
    </location>
</feature>
<organism evidence="3 4">
    <name type="scientific">Rickettsiella grylli</name>
    <dbReference type="NCBI Taxonomy" id="59196"/>
    <lineage>
        <taxon>Bacteria</taxon>
        <taxon>Pseudomonadati</taxon>
        <taxon>Pseudomonadota</taxon>
        <taxon>Gammaproteobacteria</taxon>
        <taxon>Legionellales</taxon>
        <taxon>Coxiellaceae</taxon>
        <taxon>Rickettsiella</taxon>
    </lineage>
</organism>
<evidence type="ECO:0000256" key="2">
    <source>
        <dbReference type="SAM" id="SignalP"/>
    </source>
</evidence>
<feature type="chain" id="PRO_5002725299" evidence="2">
    <location>
        <begin position="24"/>
        <end position="172"/>
    </location>
</feature>
<evidence type="ECO:0000313" key="3">
    <source>
        <dbReference type="EMBL" id="EDP46572.1"/>
    </source>
</evidence>
<dbReference type="Proteomes" id="UP000054075">
    <property type="component" value="Unassembled WGS sequence"/>
</dbReference>
<comment type="caution">
    <text evidence="3">The sequence shown here is derived from an EMBL/GenBank/DDBJ whole genome shotgun (WGS) entry which is preliminary data.</text>
</comment>
<feature type="compositionally biased region" description="Low complexity" evidence="1">
    <location>
        <begin position="161"/>
        <end position="172"/>
    </location>
</feature>
<evidence type="ECO:0000256" key="1">
    <source>
        <dbReference type="SAM" id="MobiDB-lite"/>
    </source>
</evidence>
<reference evidence="3" key="1">
    <citation type="submission" date="2006-04" db="EMBL/GenBank/DDBJ databases">
        <authorList>
            <person name="Seshadri R."/>
            <person name="Federici B.A."/>
        </authorList>
    </citation>
    <scope>NUCLEOTIDE SEQUENCE [LARGE SCALE GENOMIC DNA]</scope>
</reference>
<feature type="signal peptide" evidence="2">
    <location>
        <begin position="1"/>
        <end position="23"/>
    </location>
</feature>